<comment type="similarity">
    <text evidence="3 12">Belongs to the glycosyltransferase 10 family.</text>
</comment>
<accession>A0A1X2HTC1</accession>
<evidence type="ECO:0000256" key="12">
    <source>
        <dbReference type="RuleBase" id="RU003832"/>
    </source>
</evidence>
<dbReference type="STRING" id="13706.A0A1X2HTC1"/>
<dbReference type="OMA" id="WIARNCG"/>
<protein>
    <recommendedName>
        <fullName evidence="12">Fucosyltransferase</fullName>
        <ecNumber evidence="12">2.4.1.-</ecNumber>
    </recommendedName>
</protein>
<keyword evidence="12" id="KW-0333">Golgi apparatus</keyword>
<dbReference type="FunFam" id="3.40.50.11660:FF:000002">
    <property type="entry name" value="Alpha-(1,3)-fucosyltransferase"/>
    <property type="match status" value="1"/>
</dbReference>
<sequence>MDVVNRPLPKNFMQSKTGDAPILWIARNCGATSGRQNYVKELQKYIQVDTYGPCLNNKDFPEDKTREELMSQYKFYLAIENANCEDYVTEKLFDTLAHSAVPIVDGPDNYEAFVPTPHSYIRMDAFPDPRDLAEYIKYLDSNDTAYLEYLSFRRDALDKPARERLTPSFIGNWSDTDVHNERSSWCSLCRGVVPWWQARHGQLSKEQIKELTNKDKRFLLDDTCHPEGKWNYAANGPPYKADWEPSPHPNLTLQSVESSSFFPSDYLPDMPIENTARMVWSLEIIFGFVFLGFIFTLLYRRGGLIKLRPGPFSPDPSPA</sequence>
<dbReference type="EC" id="2.4.1.-" evidence="12"/>
<organism evidence="14 15">
    <name type="scientific">Syncephalastrum racemosum</name>
    <name type="common">Filamentous fungus</name>
    <dbReference type="NCBI Taxonomy" id="13706"/>
    <lineage>
        <taxon>Eukaryota</taxon>
        <taxon>Fungi</taxon>
        <taxon>Fungi incertae sedis</taxon>
        <taxon>Mucoromycota</taxon>
        <taxon>Mucoromycotina</taxon>
        <taxon>Mucoromycetes</taxon>
        <taxon>Mucorales</taxon>
        <taxon>Syncephalastraceae</taxon>
        <taxon>Syncephalastrum</taxon>
    </lineage>
</organism>
<dbReference type="OrthoDB" id="427096at2759"/>
<evidence type="ECO:0000256" key="11">
    <source>
        <dbReference type="ARBA" id="ARBA00037847"/>
    </source>
</evidence>
<evidence type="ECO:0000256" key="5">
    <source>
        <dbReference type="ARBA" id="ARBA00022679"/>
    </source>
</evidence>
<keyword evidence="7" id="KW-0735">Signal-anchor</keyword>
<comment type="subcellular location">
    <subcellularLocation>
        <location evidence="11">Endomembrane system</location>
        <topology evidence="11">Single-pass membrane protein</topology>
    </subcellularLocation>
    <subcellularLocation>
        <location evidence="12">Golgi apparatus</location>
        <location evidence="12">Golgi stack membrane</location>
        <topology evidence="12">Single-pass type II membrane protein</topology>
    </subcellularLocation>
    <subcellularLocation>
        <location evidence="1">Membrane</location>
        <topology evidence="1">Single-pass type II membrane protein</topology>
    </subcellularLocation>
</comment>
<evidence type="ECO:0000256" key="2">
    <source>
        <dbReference type="ARBA" id="ARBA00004922"/>
    </source>
</evidence>
<keyword evidence="8 12" id="KW-1133">Transmembrane helix</keyword>
<proteinExistence type="inferred from homology"/>
<evidence type="ECO:0000256" key="6">
    <source>
        <dbReference type="ARBA" id="ARBA00022692"/>
    </source>
</evidence>
<dbReference type="Gene3D" id="3.40.50.11660">
    <property type="entry name" value="Glycosyl transferase family 10, C-terminal domain"/>
    <property type="match status" value="1"/>
</dbReference>
<evidence type="ECO:0000313" key="15">
    <source>
        <dbReference type="Proteomes" id="UP000242180"/>
    </source>
</evidence>
<feature type="transmembrane region" description="Helical" evidence="12">
    <location>
        <begin position="278"/>
        <end position="299"/>
    </location>
</feature>
<evidence type="ECO:0000256" key="9">
    <source>
        <dbReference type="ARBA" id="ARBA00023136"/>
    </source>
</evidence>
<dbReference type="PANTHER" id="PTHR11929">
    <property type="entry name" value="ALPHA- 1,3 -FUCOSYLTRANSFERASE"/>
    <property type="match status" value="1"/>
</dbReference>
<evidence type="ECO:0000256" key="1">
    <source>
        <dbReference type="ARBA" id="ARBA00004606"/>
    </source>
</evidence>
<evidence type="ECO:0000256" key="7">
    <source>
        <dbReference type="ARBA" id="ARBA00022968"/>
    </source>
</evidence>
<dbReference type="InterPro" id="IPR055270">
    <property type="entry name" value="Glyco_tran_10_C"/>
</dbReference>
<evidence type="ECO:0000256" key="4">
    <source>
        <dbReference type="ARBA" id="ARBA00022676"/>
    </source>
</evidence>
<keyword evidence="4 12" id="KW-0328">Glycosyltransferase</keyword>
<dbReference type="GO" id="GO:0046920">
    <property type="term" value="F:alpha-(1-&gt;3)-fucosyltransferase activity"/>
    <property type="evidence" value="ECO:0007669"/>
    <property type="project" value="TreeGrafter"/>
</dbReference>
<dbReference type="InParanoid" id="A0A1X2HTC1"/>
<dbReference type="SUPFAM" id="SSF53756">
    <property type="entry name" value="UDP-Glycosyltransferase/glycogen phosphorylase"/>
    <property type="match status" value="1"/>
</dbReference>
<dbReference type="PANTHER" id="PTHR11929:SF145">
    <property type="entry name" value="ALPHA-(1,3)-FUCOSYLTRANSFERASE FUT-1"/>
    <property type="match status" value="1"/>
</dbReference>
<keyword evidence="15" id="KW-1185">Reference proteome</keyword>
<evidence type="ECO:0000256" key="8">
    <source>
        <dbReference type="ARBA" id="ARBA00022989"/>
    </source>
</evidence>
<dbReference type="GO" id="GO:0032580">
    <property type="term" value="C:Golgi cisterna membrane"/>
    <property type="evidence" value="ECO:0007669"/>
    <property type="project" value="UniProtKB-SubCell"/>
</dbReference>
<keyword evidence="9 12" id="KW-0472">Membrane</keyword>
<keyword evidence="10" id="KW-0325">Glycoprotein</keyword>
<dbReference type="Pfam" id="PF00852">
    <property type="entry name" value="Glyco_transf_10"/>
    <property type="match status" value="1"/>
</dbReference>
<keyword evidence="5 12" id="KW-0808">Transferase</keyword>
<name>A0A1X2HTC1_SYNRA</name>
<comment type="caution">
    <text evidence="14">The sequence shown here is derived from an EMBL/GenBank/DDBJ whole genome shotgun (WGS) entry which is preliminary data.</text>
</comment>
<keyword evidence="6 12" id="KW-0812">Transmembrane</keyword>
<dbReference type="EMBL" id="MCGN01000001">
    <property type="protein sequence ID" value="ORZ02781.1"/>
    <property type="molecule type" value="Genomic_DNA"/>
</dbReference>
<reference evidence="14 15" key="1">
    <citation type="submission" date="2016-07" db="EMBL/GenBank/DDBJ databases">
        <title>Pervasive Adenine N6-methylation of Active Genes in Fungi.</title>
        <authorList>
            <consortium name="DOE Joint Genome Institute"/>
            <person name="Mondo S.J."/>
            <person name="Dannebaum R.O."/>
            <person name="Kuo R.C."/>
            <person name="Labutti K."/>
            <person name="Haridas S."/>
            <person name="Kuo A."/>
            <person name="Salamov A."/>
            <person name="Ahrendt S.R."/>
            <person name="Lipzen A."/>
            <person name="Sullivan W."/>
            <person name="Andreopoulos W.B."/>
            <person name="Clum A."/>
            <person name="Lindquist E."/>
            <person name="Daum C."/>
            <person name="Ramamoorthy G.K."/>
            <person name="Gryganskyi A."/>
            <person name="Culley D."/>
            <person name="Magnuson J.K."/>
            <person name="James T.Y."/>
            <person name="O'Malley M.A."/>
            <person name="Stajich J.E."/>
            <person name="Spatafora J.W."/>
            <person name="Visel A."/>
            <person name="Grigoriev I.V."/>
        </authorList>
    </citation>
    <scope>NUCLEOTIDE SEQUENCE [LARGE SCALE GENOMIC DNA]</scope>
    <source>
        <strain evidence="14 15">NRRL 2496</strain>
    </source>
</reference>
<dbReference type="InterPro" id="IPR038577">
    <property type="entry name" value="GT10-like_C_sf"/>
</dbReference>
<evidence type="ECO:0000259" key="13">
    <source>
        <dbReference type="Pfam" id="PF00852"/>
    </source>
</evidence>
<feature type="domain" description="Fucosyltransferase C-terminal" evidence="13">
    <location>
        <begin position="21"/>
        <end position="191"/>
    </location>
</feature>
<dbReference type="Proteomes" id="UP000242180">
    <property type="component" value="Unassembled WGS sequence"/>
</dbReference>
<dbReference type="AlphaFoldDB" id="A0A1X2HTC1"/>
<dbReference type="InterPro" id="IPR001503">
    <property type="entry name" value="Glyco_trans_10"/>
</dbReference>
<gene>
    <name evidence="14" type="ORF">BCR43DRAFT_430926</name>
</gene>
<evidence type="ECO:0000256" key="3">
    <source>
        <dbReference type="ARBA" id="ARBA00008919"/>
    </source>
</evidence>
<comment type="pathway">
    <text evidence="2">Protein modification; protein glycosylation.</text>
</comment>
<dbReference type="UniPathway" id="UPA00378"/>
<evidence type="ECO:0000313" key="14">
    <source>
        <dbReference type="EMBL" id="ORZ02781.1"/>
    </source>
</evidence>
<evidence type="ECO:0000256" key="10">
    <source>
        <dbReference type="ARBA" id="ARBA00023180"/>
    </source>
</evidence>